<evidence type="ECO:0000259" key="1">
    <source>
        <dbReference type="SMART" id="SM00914"/>
    </source>
</evidence>
<comment type="caution">
    <text evidence="2">The sequence shown here is derived from an EMBL/GenBank/DDBJ whole genome shotgun (WGS) entry which is preliminary data.</text>
</comment>
<feature type="domain" description="IDEAL" evidence="1">
    <location>
        <begin position="20"/>
        <end position="56"/>
    </location>
</feature>
<keyword evidence="3" id="KW-1185">Reference proteome</keyword>
<name>A0A917CIZ3_9BACL</name>
<dbReference type="AlphaFoldDB" id="A0A917CIZ3"/>
<dbReference type="SMART" id="SM00914">
    <property type="entry name" value="IDEAL"/>
    <property type="match status" value="1"/>
</dbReference>
<evidence type="ECO:0000313" key="3">
    <source>
        <dbReference type="Proteomes" id="UP000644756"/>
    </source>
</evidence>
<reference evidence="2" key="2">
    <citation type="submission" date="2020-09" db="EMBL/GenBank/DDBJ databases">
        <authorList>
            <person name="Sun Q."/>
            <person name="Zhou Y."/>
        </authorList>
    </citation>
    <scope>NUCLEOTIDE SEQUENCE</scope>
    <source>
        <strain evidence="2">CGMCC 1.12987</strain>
    </source>
</reference>
<dbReference type="Gene3D" id="4.10.810.10">
    <property type="entry name" value="Virus Scaffolding Protein, Chain A"/>
    <property type="match status" value="1"/>
</dbReference>
<gene>
    <name evidence="2" type="ORF">GCM10010916_01620</name>
</gene>
<evidence type="ECO:0000313" key="2">
    <source>
        <dbReference type="EMBL" id="GGF87982.1"/>
    </source>
</evidence>
<dbReference type="RefSeq" id="WP_229724898.1">
    <property type="nucleotide sequence ID" value="NZ_BMGR01000001.1"/>
</dbReference>
<organism evidence="2 3">
    <name type="scientific">Paenibacillus abyssi</name>
    <dbReference type="NCBI Taxonomy" id="1340531"/>
    <lineage>
        <taxon>Bacteria</taxon>
        <taxon>Bacillati</taxon>
        <taxon>Bacillota</taxon>
        <taxon>Bacilli</taxon>
        <taxon>Bacillales</taxon>
        <taxon>Paenibacillaceae</taxon>
        <taxon>Paenibacillus</taxon>
    </lineage>
</organism>
<dbReference type="EMBL" id="BMGR01000001">
    <property type="protein sequence ID" value="GGF87982.1"/>
    <property type="molecule type" value="Genomic_DNA"/>
</dbReference>
<dbReference type="Proteomes" id="UP000644756">
    <property type="component" value="Unassembled WGS sequence"/>
</dbReference>
<dbReference type="Pfam" id="PF08858">
    <property type="entry name" value="IDEAL"/>
    <property type="match status" value="1"/>
</dbReference>
<protein>
    <recommendedName>
        <fullName evidence="1">IDEAL domain-containing protein</fullName>
    </recommendedName>
</protein>
<reference evidence="2" key="1">
    <citation type="journal article" date="2014" name="Int. J. Syst. Evol. Microbiol.">
        <title>Complete genome sequence of Corynebacterium casei LMG S-19264T (=DSM 44701T), isolated from a smear-ripened cheese.</title>
        <authorList>
            <consortium name="US DOE Joint Genome Institute (JGI-PGF)"/>
            <person name="Walter F."/>
            <person name="Albersmeier A."/>
            <person name="Kalinowski J."/>
            <person name="Ruckert C."/>
        </authorList>
    </citation>
    <scope>NUCLEOTIDE SEQUENCE</scope>
    <source>
        <strain evidence="2">CGMCC 1.12987</strain>
    </source>
</reference>
<accession>A0A917CIZ3</accession>
<proteinExistence type="predicted"/>
<sequence>MTRPNDSHAFVMFGLFAEMALDEAIRRREEAWLLTQIDEALRDRDESAFVKLAGRLRELRDSSV</sequence>
<dbReference type="InterPro" id="IPR027393">
    <property type="entry name" value="Virus_scaffolding_prot_C"/>
</dbReference>
<dbReference type="InterPro" id="IPR014957">
    <property type="entry name" value="IDEAL_dom"/>
</dbReference>